<dbReference type="GO" id="GO:0004674">
    <property type="term" value="F:protein serine/threonine kinase activity"/>
    <property type="evidence" value="ECO:0007669"/>
    <property type="project" value="TreeGrafter"/>
</dbReference>
<dbReference type="SMART" id="SM00671">
    <property type="entry name" value="SEL1"/>
    <property type="match status" value="1"/>
</dbReference>
<organism evidence="3 4">
    <name type="scientific">Funneliformis geosporum</name>
    <dbReference type="NCBI Taxonomy" id="1117311"/>
    <lineage>
        <taxon>Eukaryota</taxon>
        <taxon>Fungi</taxon>
        <taxon>Fungi incertae sedis</taxon>
        <taxon>Mucoromycota</taxon>
        <taxon>Glomeromycotina</taxon>
        <taxon>Glomeromycetes</taxon>
        <taxon>Glomerales</taxon>
        <taxon>Glomeraceae</taxon>
        <taxon>Funneliformis</taxon>
    </lineage>
</organism>
<accession>A0A9W4SET7</accession>
<dbReference type="InterPro" id="IPR000719">
    <property type="entry name" value="Prot_kinase_dom"/>
</dbReference>
<evidence type="ECO:0000259" key="1">
    <source>
        <dbReference type="PROSITE" id="PS50011"/>
    </source>
</evidence>
<comment type="caution">
    <text evidence="3">The sequence shown here is derived from an EMBL/GenBank/DDBJ whole genome shotgun (WGS) entry which is preliminary data.</text>
</comment>
<dbReference type="SMART" id="SM00449">
    <property type="entry name" value="SPRY"/>
    <property type="match status" value="1"/>
</dbReference>
<dbReference type="InterPro" id="IPR011009">
    <property type="entry name" value="Kinase-like_dom_sf"/>
</dbReference>
<dbReference type="InterPro" id="IPR006597">
    <property type="entry name" value="Sel1-like"/>
</dbReference>
<evidence type="ECO:0000313" key="3">
    <source>
        <dbReference type="EMBL" id="CAI2165772.1"/>
    </source>
</evidence>
<dbReference type="EMBL" id="CAMKVN010000248">
    <property type="protein sequence ID" value="CAI2165772.1"/>
    <property type="molecule type" value="Genomic_DNA"/>
</dbReference>
<dbReference type="CDD" id="cd21037">
    <property type="entry name" value="MLKL_NTD"/>
    <property type="match status" value="1"/>
</dbReference>
<dbReference type="InterPro" id="IPR001870">
    <property type="entry name" value="B30.2/SPRY"/>
</dbReference>
<dbReference type="Pfam" id="PF07714">
    <property type="entry name" value="PK_Tyr_Ser-Thr"/>
    <property type="match status" value="1"/>
</dbReference>
<name>A0A9W4SET7_9GLOM</name>
<dbReference type="SUPFAM" id="SSF49899">
    <property type="entry name" value="Concanavalin A-like lectins/glucanases"/>
    <property type="match status" value="1"/>
</dbReference>
<reference evidence="3" key="1">
    <citation type="submission" date="2022-08" db="EMBL/GenBank/DDBJ databases">
        <authorList>
            <person name="Kallberg Y."/>
            <person name="Tangrot J."/>
            <person name="Rosling A."/>
        </authorList>
    </citation>
    <scope>NUCLEOTIDE SEQUENCE</scope>
    <source>
        <strain evidence="3">Wild A</strain>
    </source>
</reference>
<sequence length="1552" mass="177905">MSEQSSFTAEITATRLSTEQQLIQQLKLNHGLFLDGNIIRPSNEAIFSNDGELDISLYEGEPIVYTIINDPNSPENLFTLNNNIRVNISEPSNLQFSDACINFPIAEFVYKGDFLEKFSKCKDKNDERLYGHFFARNIVIGGKLFIKNSNLASTKQKGTLQTHLTGIYNFVKYNKENPFSNVDWYRLPKVETLNGQVITSKKMLTDWMNNLYQMNMFDIISYNDIIPVFQLKPDILSIDDLDDFKFSNEIQPGIVSFGEKLSFSKWTEHANLYFHFQGLTFNKVYKNYEVEVSKKNAFKFNDIPVINSIKKSYLKSIKPATDLEEFFISNNITSVKDTSSFPFIEKYINFDNKDHIHLVVKCEQYEILIDRVHIMCTNEFENSIDIALNSKEPYKALQDTFDEFGHIFPQRIVLGRSLHRNLHNMSSNTFEKTNLDSLNHDHLKSHLDHLNVSYLLTQGGDIIDIDNDVELSNWVRDTNSDLEIIEYDQIISTYDILRARLNPCIKIDELLNMQNDLKIIMTGITYLKDLDNHNTEHYKYINVEPSLKDSSYEVFGSIILENRKLDEGCINFGMYDRNGFTAIIKTSKFTNISITECHILWFIIGIPSKLSVFSPNNRAFVVDLIKAPIILKSDSSDYDYRINTEFALHEKDYIFINSDYSTENFGSNNIKITGWESNAFNVQIINSTNDESKLDINVCILSSGLLKIDNSGEEYSIDSIGVIGIGFCTKSASLNKMPGWEDSSWGYHGDDGNTYFNSDNEPYGTGFMTGDTIGCCLNFRNNTVFYTRNGVNLGIAFRDLKKALYPCVGMMSTGGSVGANFGYRKQSNTTVDELTNNPSHEDLSQVIIYTSSISQTLSSVIPFTQFMPLVKEVTDVLNGVIDLYKTAQHNKNITKVLMERIIAANFSVEMIKAREDLFTLNNYTSLQRLIQVLKKMIKFIEEITQYNTVQKFLSAKSIEKQFKALCKDYDSSINLLNFILTVYFRINSDKEDKILKEDIEELLKFQEALAESMDKVDKKRIHVNEKMSGASDKVNLVIEKVSEMQIIMQNLMNDNNPNNEQRNQIRIDTIFNEPLLPFGDYEEADEPPRSDRLRKYVHVKTKEDFAFERVDKGNYNTVKNQVTILKKLKDCQNIIHFYGVTKDDKDDFHLVTEWAENKCLREYISLNGQNIEIKLRIKFAYEIAKGLNFLNSVKIVHQDIRSKNIVITYYEVAKITNFKYSGDQIAVTSNLSANKESLVYAAPEMFKRITEVAEKNKNNKRIAGKDTKKKYDTKCEVYSFGILLWEIAECRVPYEGISDFLEITRLVISGHREPFTPGIDIPEKYKSLVNKAVDQNPGLRPVYAKMLTDLQDIFNNYTKPTLNNGSGRFPPNTPVRKMTSSTTEEDCVIDYYSIDLMSLDRAIEGHKKDSTDKLTLYKCFDTYAKIGNPGAKYWKAYYILKDYSDLDCSKSEKYKIAAELYKEAADYGDEYPDAQLRYATLVLHGKGVESNTEEAVNYFVKAAKNGHVVAMFNISTYYFSQGNVELGRYYMMDAANVTPSDANLPSTSPTCT</sequence>
<protein>
    <submittedName>
        <fullName evidence="3">8554_t:CDS:1</fullName>
    </submittedName>
</protein>
<dbReference type="InterPro" id="IPR013320">
    <property type="entry name" value="ConA-like_dom_sf"/>
</dbReference>
<dbReference type="SUPFAM" id="SSF56112">
    <property type="entry name" value="Protein kinase-like (PK-like)"/>
    <property type="match status" value="1"/>
</dbReference>
<dbReference type="GO" id="GO:0007166">
    <property type="term" value="P:cell surface receptor signaling pathway"/>
    <property type="evidence" value="ECO:0007669"/>
    <property type="project" value="InterPro"/>
</dbReference>
<dbReference type="GO" id="GO:0005524">
    <property type="term" value="F:ATP binding"/>
    <property type="evidence" value="ECO:0007669"/>
    <property type="project" value="InterPro"/>
</dbReference>
<proteinExistence type="predicted"/>
<dbReference type="InterPro" id="IPR011990">
    <property type="entry name" value="TPR-like_helical_dom_sf"/>
</dbReference>
<feature type="domain" description="B30.2/SPRY" evidence="2">
    <location>
        <begin position="638"/>
        <end position="826"/>
    </location>
</feature>
<dbReference type="InterPro" id="IPR051681">
    <property type="entry name" value="Ser/Thr_Kinases-Pseudokinases"/>
</dbReference>
<dbReference type="InterPro" id="IPR001245">
    <property type="entry name" value="Ser-Thr/Tyr_kinase_cat_dom"/>
</dbReference>
<dbReference type="InterPro" id="IPR043136">
    <property type="entry name" value="B30.2/SPRY_sf"/>
</dbReference>
<dbReference type="PROSITE" id="PS50011">
    <property type="entry name" value="PROTEIN_KINASE_DOM"/>
    <property type="match status" value="1"/>
</dbReference>
<dbReference type="PANTHER" id="PTHR44329">
    <property type="entry name" value="SERINE/THREONINE-PROTEIN KINASE TNNI3K-RELATED"/>
    <property type="match status" value="1"/>
</dbReference>
<feature type="domain" description="Protein kinase" evidence="1">
    <location>
        <begin position="1070"/>
        <end position="1354"/>
    </location>
</feature>
<dbReference type="Gene3D" id="1.20.930.20">
    <property type="entry name" value="Adaptor protein Cbl, N-terminal domain"/>
    <property type="match status" value="1"/>
</dbReference>
<dbReference type="OrthoDB" id="2338404at2759"/>
<dbReference type="Gene3D" id="1.25.40.10">
    <property type="entry name" value="Tetratricopeptide repeat domain"/>
    <property type="match status" value="1"/>
</dbReference>
<dbReference type="InterPro" id="IPR036537">
    <property type="entry name" value="Adaptor_Cbl_N_dom_sf"/>
</dbReference>
<dbReference type="InterPro" id="IPR008266">
    <property type="entry name" value="Tyr_kinase_AS"/>
</dbReference>
<dbReference type="Proteomes" id="UP001153678">
    <property type="component" value="Unassembled WGS sequence"/>
</dbReference>
<dbReference type="InterPro" id="IPR059179">
    <property type="entry name" value="MLKL-like_MCAfunc"/>
</dbReference>
<gene>
    <name evidence="3" type="ORF">FWILDA_LOCUS2237</name>
</gene>
<dbReference type="InterPro" id="IPR003877">
    <property type="entry name" value="SPRY_dom"/>
</dbReference>
<keyword evidence="4" id="KW-1185">Reference proteome</keyword>
<dbReference type="Gene3D" id="2.60.120.920">
    <property type="match status" value="1"/>
</dbReference>
<dbReference type="Gene3D" id="1.10.510.10">
    <property type="entry name" value="Transferase(Phosphotransferase) domain 1"/>
    <property type="match status" value="1"/>
</dbReference>
<dbReference type="SUPFAM" id="SSF81901">
    <property type="entry name" value="HCP-like"/>
    <property type="match status" value="1"/>
</dbReference>
<evidence type="ECO:0000259" key="2">
    <source>
        <dbReference type="PROSITE" id="PS50188"/>
    </source>
</evidence>
<dbReference type="Pfam" id="PF00622">
    <property type="entry name" value="SPRY"/>
    <property type="match status" value="1"/>
</dbReference>
<dbReference type="PROSITE" id="PS50188">
    <property type="entry name" value="B302_SPRY"/>
    <property type="match status" value="1"/>
</dbReference>
<dbReference type="PROSITE" id="PS00109">
    <property type="entry name" value="PROTEIN_KINASE_TYR"/>
    <property type="match status" value="1"/>
</dbReference>
<evidence type="ECO:0000313" key="4">
    <source>
        <dbReference type="Proteomes" id="UP001153678"/>
    </source>
</evidence>